<evidence type="ECO:0000313" key="3">
    <source>
        <dbReference type="Proteomes" id="UP000295375"/>
    </source>
</evidence>
<dbReference type="CDD" id="cd05228">
    <property type="entry name" value="AR_FR_like_1_SDR_e"/>
    <property type="match status" value="1"/>
</dbReference>
<dbReference type="Pfam" id="PF01370">
    <property type="entry name" value="Epimerase"/>
    <property type="match status" value="1"/>
</dbReference>
<organism evidence="2 3">
    <name type="scientific">Permianibacter aggregans</name>
    <dbReference type="NCBI Taxonomy" id="1510150"/>
    <lineage>
        <taxon>Bacteria</taxon>
        <taxon>Pseudomonadati</taxon>
        <taxon>Pseudomonadota</taxon>
        <taxon>Gammaproteobacteria</taxon>
        <taxon>Pseudomonadales</taxon>
        <taxon>Pseudomonadaceae</taxon>
        <taxon>Permianibacter</taxon>
    </lineage>
</organism>
<protein>
    <recommendedName>
        <fullName evidence="1">NAD-dependent epimerase/dehydratase domain-containing protein</fullName>
    </recommendedName>
</protein>
<gene>
    <name evidence="2" type="ORF">EV696_105100</name>
</gene>
<dbReference type="AlphaFoldDB" id="A0A4R6US99"/>
<dbReference type="EMBL" id="SNYM01000005">
    <property type="protein sequence ID" value="TDQ49126.1"/>
    <property type="molecule type" value="Genomic_DNA"/>
</dbReference>
<dbReference type="InterPro" id="IPR001509">
    <property type="entry name" value="Epimerase_deHydtase"/>
</dbReference>
<reference evidence="2 3" key="1">
    <citation type="submission" date="2019-03" db="EMBL/GenBank/DDBJ databases">
        <title>Genomic Encyclopedia of Type Strains, Phase IV (KMG-IV): sequencing the most valuable type-strain genomes for metagenomic binning, comparative biology and taxonomic classification.</title>
        <authorList>
            <person name="Goeker M."/>
        </authorList>
    </citation>
    <scope>NUCLEOTIDE SEQUENCE [LARGE SCALE GENOMIC DNA]</scope>
    <source>
        <strain evidence="2 3">DSM 103792</strain>
    </source>
</reference>
<dbReference type="InterPro" id="IPR051783">
    <property type="entry name" value="NAD(P)-dependent_oxidoreduct"/>
</dbReference>
<dbReference type="PANTHER" id="PTHR48079:SF6">
    <property type="entry name" value="NAD(P)-BINDING DOMAIN-CONTAINING PROTEIN-RELATED"/>
    <property type="match status" value="1"/>
</dbReference>
<dbReference type="GO" id="GO:0005737">
    <property type="term" value="C:cytoplasm"/>
    <property type="evidence" value="ECO:0007669"/>
    <property type="project" value="TreeGrafter"/>
</dbReference>
<dbReference type="RefSeq" id="WP_133589466.1">
    <property type="nucleotide sequence ID" value="NZ_CP037953.1"/>
</dbReference>
<name>A0A4R6US99_9GAMM</name>
<dbReference type="Proteomes" id="UP000295375">
    <property type="component" value="Unassembled WGS sequence"/>
</dbReference>
<dbReference type="Gene3D" id="3.40.50.720">
    <property type="entry name" value="NAD(P)-binding Rossmann-like Domain"/>
    <property type="match status" value="1"/>
</dbReference>
<keyword evidence="3" id="KW-1185">Reference proteome</keyword>
<comment type="caution">
    <text evidence="2">The sequence shown here is derived from an EMBL/GenBank/DDBJ whole genome shotgun (WGS) entry which is preliminary data.</text>
</comment>
<feature type="domain" description="NAD-dependent epimerase/dehydratase" evidence="1">
    <location>
        <begin position="6"/>
        <end position="220"/>
    </location>
</feature>
<evidence type="ECO:0000313" key="2">
    <source>
        <dbReference type="EMBL" id="TDQ49126.1"/>
    </source>
</evidence>
<dbReference type="PANTHER" id="PTHR48079">
    <property type="entry name" value="PROTEIN YEEZ"/>
    <property type="match status" value="1"/>
</dbReference>
<dbReference type="SUPFAM" id="SSF51735">
    <property type="entry name" value="NAD(P)-binding Rossmann-fold domains"/>
    <property type="match status" value="1"/>
</dbReference>
<proteinExistence type="predicted"/>
<dbReference type="OrthoDB" id="9778052at2"/>
<dbReference type="InterPro" id="IPR036291">
    <property type="entry name" value="NAD(P)-bd_dom_sf"/>
</dbReference>
<sequence length="326" mass="36152">MTRTAFVTGATGFVGTNLVAALLAQQWRVLALVRNPERISYLSRFNIELIEGDLDDAAQLAKRIPAQCDAVFHVAGDTSLWPPHRARQYRTNVLGTRHMVQAALQQKVRRFIHTSSISAFGERDDVVDELSTPRGAESSIHYYQTKALAEQEVRAGISQGLPAVLINPCHILGPYDTSNWARLFRLLKRGELPGIPPGTGMFCDVRDVARAHIAAVDKGRLGLNYFLGGEPIRFLDLMQLAAERLQVPCPSRTVPKSLLYLLGASKELIASFTGEEPDITRESARIVCGHVRCNSDAAIRDLDYQISPAQQLVNDTLNWLQQENQL</sequence>
<accession>A0A4R6US99</accession>
<evidence type="ECO:0000259" key="1">
    <source>
        <dbReference type="Pfam" id="PF01370"/>
    </source>
</evidence>
<dbReference type="GO" id="GO:0004029">
    <property type="term" value="F:aldehyde dehydrogenase (NAD+) activity"/>
    <property type="evidence" value="ECO:0007669"/>
    <property type="project" value="TreeGrafter"/>
</dbReference>